<feature type="domain" description="Guanylate cyclase" evidence="5">
    <location>
        <begin position="236"/>
        <end position="365"/>
    </location>
</feature>
<feature type="transmembrane region" description="Helical" evidence="4">
    <location>
        <begin position="17"/>
        <end position="38"/>
    </location>
</feature>
<evidence type="ECO:0000256" key="2">
    <source>
        <dbReference type="ARBA" id="ARBA00022475"/>
    </source>
</evidence>
<dbReference type="Gene3D" id="3.30.70.1230">
    <property type="entry name" value="Nucleotide cyclase"/>
    <property type="match status" value="1"/>
</dbReference>
<feature type="transmembrane region" description="Helical" evidence="4">
    <location>
        <begin position="76"/>
        <end position="96"/>
    </location>
</feature>
<dbReference type="GO" id="GO:0035556">
    <property type="term" value="P:intracellular signal transduction"/>
    <property type="evidence" value="ECO:0007669"/>
    <property type="project" value="InterPro"/>
</dbReference>
<accession>A0A0W0VY96</accession>
<organism evidence="6 7">
    <name type="scientific">Legionella maceachernii</name>
    <dbReference type="NCBI Taxonomy" id="466"/>
    <lineage>
        <taxon>Bacteria</taxon>
        <taxon>Pseudomonadati</taxon>
        <taxon>Pseudomonadota</taxon>
        <taxon>Gammaproteobacteria</taxon>
        <taxon>Legionellales</taxon>
        <taxon>Legionellaceae</taxon>
        <taxon>Legionella</taxon>
    </lineage>
</organism>
<dbReference type="AlphaFoldDB" id="A0A0W0VY96"/>
<evidence type="ECO:0000256" key="3">
    <source>
        <dbReference type="ARBA" id="ARBA00023136"/>
    </source>
</evidence>
<keyword evidence="4" id="KW-1133">Transmembrane helix</keyword>
<evidence type="ECO:0000313" key="7">
    <source>
        <dbReference type="Proteomes" id="UP000054908"/>
    </source>
</evidence>
<keyword evidence="3 4" id="KW-0472">Membrane</keyword>
<feature type="transmembrane region" description="Helical" evidence="4">
    <location>
        <begin position="44"/>
        <end position="64"/>
    </location>
</feature>
<keyword evidence="2" id="KW-1003">Cell membrane</keyword>
<dbReference type="InterPro" id="IPR050697">
    <property type="entry name" value="Adenylyl/Guanylyl_Cyclase_3/4"/>
</dbReference>
<gene>
    <name evidence="6" type="ORF">Lmac_2415</name>
</gene>
<dbReference type="SUPFAM" id="SSF55073">
    <property type="entry name" value="Nucleotide cyclase"/>
    <property type="match status" value="1"/>
</dbReference>
<evidence type="ECO:0000256" key="1">
    <source>
        <dbReference type="ARBA" id="ARBA00004651"/>
    </source>
</evidence>
<evidence type="ECO:0000313" key="6">
    <source>
        <dbReference type="EMBL" id="KTD24878.1"/>
    </source>
</evidence>
<keyword evidence="7" id="KW-1185">Reference proteome</keyword>
<feature type="transmembrane region" description="Helical" evidence="4">
    <location>
        <begin position="133"/>
        <end position="151"/>
    </location>
</feature>
<dbReference type="InterPro" id="IPR029787">
    <property type="entry name" value="Nucleotide_cyclase"/>
</dbReference>
<protein>
    <submittedName>
        <fullName evidence="6">Guanylate cyclase</fullName>
    </submittedName>
</protein>
<comment type="caution">
    <text evidence="6">The sequence shown here is derived from an EMBL/GenBank/DDBJ whole genome shotgun (WGS) entry which is preliminary data.</text>
</comment>
<feature type="transmembrane region" description="Helical" evidence="4">
    <location>
        <begin position="102"/>
        <end position="121"/>
    </location>
</feature>
<dbReference type="InterPro" id="IPR001054">
    <property type="entry name" value="A/G_cyclase"/>
</dbReference>
<dbReference type="GO" id="GO:0006171">
    <property type="term" value="P:cAMP biosynthetic process"/>
    <property type="evidence" value="ECO:0007669"/>
    <property type="project" value="TreeGrafter"/>
</dbReference>
<dbReference type="CDD" id="cd07302">
    <property type="entry name" value="CHD"/>
    <property type="match status" value="1"/>
</dbReference>
<keyword evidence="4" id="KW-0812">Transmembrane</keyword>
<dbReference type="OrthoDB" id="9812358at2"/>
<dbReference type="PANTHER" id="PTHR43081:SF17">
    <property type="entry name" value="BLL5647 PROTEIN"/>
    <property type="match status" value="1"/>
</dbReference>
<dbReference type="RefSeq" id="WP_058453121.1">
    <property type="nucleotide sequence ID" value="NZ_CAAAIB010000014.1"/>
</dbReference>
<evidence type="ECO:0000256" key="4">
    <source>
        <dbReference type="SAM" id="Phobius"/>
    </source>
</evidence>
<dbReference type="EMBL" id="LNYL01000048">
    <property type="protein sequence ID" value="KTD24878.1"/>
    <property type="molecule type" value="Genomic_DNA"/>
</dbReference>
<dbReference type="Pfam" id="PF00211">
    <property type="entry name" value="Guanylate_cyc"/>
    <property type="match status" value="1"/>
</dbReference>
<dbReference type="PATRIC" id="fig|466.6.peg.2568"/>
<reference evidence="6 7" key="1">
    <citation type="submission" date="2015-11" db="EMBL/GenBank/DDBJ databases">
        <title>Genomic analysis of 38 Legionella species identifies large and diverse effector repertoires.</title>
        <authorList>
            <person name="Burstein D."/>
            <person name="Amaro F."/>
            <person name="Zusman T."/>
            <person name="Lifshitz Z."/>
            <person name="Cohen O."/>
            <person name="Gilbert J.A."/>
            <person name="Pupko T."/>
            <person name="Shuman H.A."/>
            <person name="Segal G."/>
        </authorList>
    </citation>
    <scope>NUCLEOTIDE SEQUENCE [LARGE SCALE GENOMIC DNA]</scope>
    <source>
        <strain evidence="6 7">PX-1-G2-E2</strain>
    </source>
</reference>
<dbReference type="SMART" id="SM00044">
    <property type="entry name" value="CYCc"/>
    <property type="match status" value="1"/>
</dbReference>
<evidence type="ECO:0000259" key="5">
    <source>
        <dbReference type="PROSITE" id="PS50125"/>
    </source>
</evidence>
<dbReference type="PANTHER" id="PTHR43081">
    <property type="entry name" value="ADENYLATE CYCLASE, TERMINAL-DIFFERENTIATION SPECIFIC-RELATED"/>
    <property type="match status" value="1"/>
</dbReference>
<dbReference type="Proteomes" id="UP000054908">
    <property type="component" value="Unassembled WGS sequence"/>
</dbReference>
<dbReference type="STRING" id="466.Lmac_2415"/>
<feature type="transmembrane region" description="Helical" evidence="4">
    <location>
        <begin position="163"/>
        <end position="185"/>
    </location>
</feature>
<dbReference type="GO" id="GO:0004016">
    <property type="term" value="F:adenylate cyclase activity"/>
    <property type="evidence" value="ECO:0007669"/>
    <property type="project" value="UniProtKB-ARBA"/>
</dbReference>
<proteinExistence type="predicted"/>
<dbReference type="PROSITE" id="PS50125">
    <property type="entry name" value="GUANYLATE_CYCLASE_2"/>
    <property type="match status" value="1"/>
</dbReference>
<name>A0A0W0VY96_9GAMM</name>
<comment type="subcellular location">
    <subcellularLocation>
        <location evidence="1">Cell membrane</location>
        <topology evidence="1">Multi-pass membrane protein</topology>
    </subcellularLocation>
</comment>
<dbReference type="GO" id="GO:0005886">
    <property type="term" value="C:plasma membrane"/>
    <property type="evidence" value="ECO:0007669"/>
    <property type="project" value="UniProtKB-SubCell"/>
</dbReference>
<sequence>MQTPLELEILKSEKLRATILTAVFIFLALMWGLFTAFSPQKTPLFLPIYLGSIAVYFLLTRKMIDQYTHYQKNIPLFLRYLTTFIEISIPTLAIILLSDYVMLNYIFLMSPLLIYAIFIFLSSLTLNEWLCRFAGIVAAFEYGGLTYYLLYSTHFIEVHSLKIEWFTLFVRSVTLFICGLVTAFITSRIKTQLTVAFEAQIERDRIASIFGQHVSPEVVTKLLSKNTNATESLPVCIMFLDLRNFTLFSEQNDASTVVNYLNHFFRYAIDIVHENKGIINKFLGDGFMAIFGAPISSNNDVANAVHAALAIVKRNEEEIKKGELPPMKLGIGLHFGYAVTGIIGNQRRVEYTIIGDVVNSAAHIEQLNKLYHTTVLISEDALNKVPEINAEFLGNAFLKHRKRPIKLYKLL</sequence>